<evidence type="ECO:0000256" key="1">
    <source>
        <dbReference type="ARBA" id="ARBA00022722"/>
    </source>
</evidence>
<dbReference type="Gene3D" id="1.10.3680.10">
    <property type="entry name" value="TerB-like"/>
    <property type="match status" value="1"/>
</dbReference>
<accession>A0A1G9R3Q1</accession>
<keyword evidence="2" id="KW-0378">Hydrolase</keyword>
<dbReference type="CDD" id="cd06127">
    <property type="entry name" value="DEDDh"/>
    <property type="match status" value="1"/>
</dbReference>
<dbReference type="SUPFAM" id="SSF52113">
    <property type="entry name" value="BRCT domain"/>
    <property type="match status" value="1"/>
</dbReference>
<dbReference type="FunFam" id="3.30.420.10:FF:000045">
    <property type="entry name" value="3'-5' exonuclease DinG"/>
    <property type="match status" value="1"/>
</dbReference>
<dbReference type="Pfam" id="PF00929">
    <property type="entry name" value="RNase_T"/>
    <property type="match status" value="1"/>
</dbReference>
<feature type="domain" description="Exonuclease" evidence="4">
    <location>
        <begin position="2"/>
        <end position="166"/>
    </location>
</feature>
<evidence type="ECO:0000313" key="5">
    <source>
        <dbReference type="EMBL" id="SDM17926.1"/>
    </source>
</evidence>
<dbReference type="InterPro" id="IPR036397">
    <property type="entry name" value="RNaseH_sf"/>
</dbReference>
<dbReference type="InterPro" id="IPR036420">
    <property type="entry name" value="BRCT_dom_sf"/>
</dbReference>
<keyword evidence="6" id="KW-1185">Reference proteome</keyword>
<dbReference type="GO" id="GO:0008408">
    <property type="term" value="F:3'-5' exonuclease activity"/>
    <property type="evidence" value="ECO:0007669"/>
    <property type="project" value="TreeGrafter"/>
</dbReference>
<dbReference type="SUPFAM" id="SSF53098">
    <property type="entry name" value="Ribonuclease H-like"/>
    <property type="match status" value="1"/>
</dbReference>
<dbReference type="SUPFAM" id="SSF158682">
    <property type="entry name" value="TerB-like"/>
    <property type="match status" value="1"/>
</dbReference>
<dbReference type="InterPro" id="IPR007791">
    <property type="entry name" value="DjlA_N"/>
</dbReference>
<dbReference type="InterPro" id="IPR001357">
    <property type="entry name" value="BRCT_dom"/>
</dbReference>
<dbReference type="RefSeq" id="WP_091216590.1">
    <property type="nucleotide sequence ID" value="NZ_FNHE01000004.1"/>
</dbReference>
<dbReference type="Pfam" id="PF00533">
    <property type="entry name" value="BRCT"/>
    <property type="match status" value="1"/>
</dbReference>
<dbReference type="PANTHER" id="PTHR30231">
    <property type="entry name" value="DNA POLYMERASE III SUBUNIT EPSILON"/>
    <property type="match status" value="1"/>
</dbReference>
<gene>
    <name evidence="5" type="ORF">SAMN05660642_01762</name>
</gene>
<evidence type="ECO:0000256" key="3">
    <source>
        <dbReference type="ARBA" id="ARBA00022839"/>
    </source>
</evidence>
<dbReference type="OrthoDB" id="190275at2"/>
<keyword evidence="1" id="KW-0540">Nuclease</keyword>
<dbReference type="SMART" id="SM00479">
    <property type="entry name" value="EXOIII"/>
    <property type="match status" value="1"/>
</dbReference>
<proteinExistence type="predicted"/>
<evidence type="ECO:0000259" key="4">
    <source>
        <dbReference type="SMART" id="SM00479"/>
    </source>
</evidence>
<dbReference type="InterPro" id="IPR013520">
    <property type="entry name" value="Ribonucl_H"/>
</dbReference>
<dbReference type="PANTHER" id="PTHR30231:SF4">
    <property type="entry name" value="PROTEIN NEN2"/>
    <property type="match status" value="1"/>
</dbReference>
<evidence type="ECO:0000313" key="6">
    <source>
        <dbReference type="Proteomes" id="UP000198680"/>
    </source>
</evidence>
<dbReference type="Pfam" id="PF05099">
    <property type="entry name" value="TerB"/>
    <property type="match status" value="1"/>
</dbReference>
<keyword evidence="3" id="KW-0269">Exonuclease</keyword>
<dbReference type="Proteomes" id="UP000198680">
    <property type="component" value="Unassembled WGS sequence"/>
</dbReference>
<dbReference type="Gene3D" id="3.30.420.10">
    <property type="entry name" value="Ribonuclease H-like superfamily/Ribonuclease H"/>
    <property type="match status" value="1"/>
</dbReference>
<sequence length="430" mass="45527">MTVAVVDLETTGLSPRVDRVVEVGVVLLDERGEVEGEFATLLNPGRDVGPTGLHGIRASDVVEAPTFADVAPHLRSLLSGRVVVAHNALFDLRFLAREFGRVQLPVDLSPSLCTMRLAPLFFGPGTRSLQALCGYLDIPFDHPHAALGDARATAELMVRMLSSDLGEAPLSGAGVRVRFAPDGTYRGFEPLDDGWIDLVAAARASAAVDPCPPCRTLPREESDAVARRRDGYLAQLVAALPALDDAPPSMAPYLTVLDQVLEDRLVSVTEADELFALAGELGCSPEHVMTAHRLYLDALATVAMADGVVTDDEHADLQRVAGLLGLDDRDVDLALTLVRSGAQVTLPRSLVAFAPGDRIVFTGAMSRTRAELEGAARAAGLFPTSSVSSKTDVLVCADPHSQSGKAMKARSLGVRVVSEAVFWEALAVAA</sequence>
<dbReference type="Gene3D" id="3.40.50.10190">
    <property type="entry name" value="BRCT domain"/>
    <property type="match status" value="1"/>
</dbReference>
<organism evidence="5 6">
    <name type="scientific">Geodermatophilus siccatus</name>
    <dbReference type="NCBI Taxonomy" id="1137991"/>
    <lineage>
        <taxon>Bacteria</taxon>
        <taxon>Bacillati</taxon>
        <taxon>Actinomycetota</taxon>
        <taxon>Actinomycetes</taxon>
        <taxon>Geodermatophilales</taxon>
        <taxon>Geodermatophilaceae</taxon>
        <taxon>Geodermatophilus</taxon>
    </lineage>
</organism>
<dbReference type="AlphaFoldDB" id="A0A1G9R3Q1"/>
<name>A0A1G9R3Q1_9ACTN</name>
<dbReference type="CDD" id="cd17748">
    <property type="entry name" value="BRCT_DNA_ligase_like"/>
    <property type="match status" value="1"/>
</dbReference>
<protein>
    <submittedName>
        <fullName evidence="5">DNA polymerase-3 subunit epsilon</fullName>
    </submittedName>
</protein>
<dbReference type="STRING" id="1137991.SAMN05660642_01762"/>
<evidence type="ECO:0000256" key="2">
    <source>
        <dbReference type="ARBA" id="ARBA00022801"/>
    </source>
</evidence>
<dbReference type="GO" id="GO:0003676">
    <property type="term" value="F:nucleic acid binding"/>
    <property type="evidence" value="ECO:0007669"/>
    <property type="project" value="InterPro"/>
</dbReference>
<dbReference type="EMBL" id="FNHE01000004">
    <property type="protein sequence ID" value="SDM17926.1"/>
    <property type="molecule type" value="Genomic_DNA"/>
</dbReference>
<reference evidence="6" key="1">
    <citation type="submission" date="2016-10" db="EMBL/GenBank/DDBJ databases">
        <authorList>
            <person name="Varghese N."/>
            <person name="Submissions S."/>
        </authorList>
    </citation>
    <scope>NUCLEOTIDE SEQUENCE [LARGE SCALE GENOMIC DNA]</scope>
    <source>
        <strain evidence="6">DSM 45419</strain>
    </source>
</reference>
<dbReference type="InterPro" id="IPR012337">
    <property type="entry name" value="RNaseH-like_sf"/>
</dbReference>
<dbReference type="InterPro" id="IPR029024">
    <property type="entry name" value="TerB-like"/>
</dbReference>